<organism evidence="5 6">
    <name type="scientific">Cysteiniphilum litorale</name>
    <dbReference type="NCBI Taxonomy" id="2056700"/>
    <lineage>
        <taxon>Bacteria</taxon>
        <taxon>Pseudomonadati</taxon>
        <taxon>Pseudomonadota</taxon>
        <taxon>Gammaproteobacteria</taxon>
        <taxon>Thiotrichales</taxon>
        <taxon>Fastidiosibacteraceae</taxon>
        <taxon>Cysteiniphilum</taxon>
    </lineage>
</organism>
<dbReference type="OrthoDB" id="5790493at2"/>
<evidence type="ECO:0000256" key="1">
    <source>
        <dbReference type="ARBA" id="ARBA00006611"/>
    </source>
</evidence>
<evidence type="ECO:0000313" key="5">
    <source>
        <dbReference type="EMBL" id="GGG01040.1"/>
    </source>
</evidence>
<dbReference type="GO" id="GO:0005524">
    <property type="term" value="F:ATP binding"/>
    <property type="evidence" value="ECO:0007669"/>
    <property type="project" value="UniProtKB-KW"/>
</dbReference>
<dbReference type="EMBL" id="BMJS01000021">
    <property type="protein sequence ID" value="GGG01040.1"/>
    <property type="molecule type" value="Genomic_DNA"/>
</dbReference>
<sequence length="546" mass="61409">MSNNYQTIDDIYGGIYQSLENSNDRPAASVHELDFVIQDVIQASVKKEQYVFAKALKNGQQEIGVVFISNEVPKARYEHIKKQGKSYLKEGLTIMVQPVVASLLDELITLSLRDEIDTGILSEFYTIVKEAVDHKASDIHIEATATRVELKHRINGLVYLHKAYDAEVMLKILRAIYNTKGHYGTVDKQLDLYNKAQQAVIDQHIEGMVYRLRFQSTPLYPYGYNVVMRVLSMGKKQSQTIHSLGYASEQVELIDKALVSPEGVIIFSGETGSGKSTSLSVVLKLMVDRCHRQKKILTIESPPEYIIDGACQIPVHETADDTSQMTLEKFNHTFKAAMRLDPDVIMAGEIRDRSSAVLLQQAVQSGHKVLTTLHAQNAFLCVERLMGIGIDKEVLLSPKFLSMIVHQTLVPIVCPECSWSYDQYRSIYPDCAVLHRLEQVNRDSGHDCKALQHVRFANRDGCDHCDHKAVIGREVVAEVLIPTEALLEKMRLGRISEAKEIWYQTGGQSMAIHALSKVLSGLLCPAMYEYKMGRLDQIEVSNEVNI</sequence>
<evidence type="ECO:0000256" key="3">
    <source>
        <dbReference type="ARBA" id="ARBA00022840"/>
    </source>
</evidence>
<dbReference type="PANTHER" id="PTHR30258">
    <property type="entry name" value="TYPE II SECRETION SYSTEM PROTEIN GSPE-RELATED"/>
    <property type="match status" value="1"/>
</dbReference>
<keyword evidence="6" id="KW-1185">Reference proteome</keyword>
<keyword evidence="2" id="KW-0547">Nucleotide-binding</keyword>
<reference evidence="5" key="2">
    <citation type="submission" date="2020-09" db="EMBL/GenBank/DDBJ databases">
        <authorList>
            <person name="Sun Q."/>
            <person name="Zhou Y."/>
        </authorList>
    </citation>
    <scope>NUCLEOTIDE SEQUENCE</scope>
    <source>
        <strain evidence="5">CGMCC 1.15758</strain>
    </source>
</reference>
<dbReference type="Gene3D" id="3.40.50.300">
    <property type="entry name" value="P-loop containing nucleotide triphosphate hydrolases"/>
    <property type="match status" value="1"/>
</dbReference>
<dbReference type="SUPFAM" id="SSF52540">
    <property type="entry name" value="P-loop containing nucleoside triphosphate hydrolases"/>
    <property type="match status" value="1"/>
</dbReference>
<name>A0A8J3E8S0_9GAMM</name>
<evidence type="ECO:0000256" key="2">
    <source>
        <dbReference type="ARBA" id="ARBA00022741"/>
    </source>
</evidence>
<dbReference type="AlphaFoldDB" id="A0A8J3E8S0"/>
<reference evidence="5" key="1">
    <citation type="journal article" date="2014" name="Int. J. Syst. Evol. Microbiol.">
        <title>Complete genome sequence of Corynebacterium casei LMG S-19264T (=DSM 44701T), isolated from a smear-ripened cheese.</title>
        <authorList>
            <consortium name="US DOE Joint Genome Institute (JGI-PGF)"/>
            <person name="Walter F."/>
            <person name="Albersmeier A."/>
            <person name="Kalinowski J."/>
            <person name="Ruckert C."/>
        </authorList>
    </citation>
    <scope>NUCLEOTIDE SEQUENCE</scope>
    <source>
        <strain evidence="5">CGMCC 1.15758</strain>
    </source>
</reference>
<keyword evidence="3" id="KW-0067">ATP-binding</keyword>
<evidence type="ECO:0000259" key="4">
    <source>
        <dbReference type="Pfam" id="PF00437"/>
    </source>
</evidence>
<dbReference type="Proteomes" id="UP000636949">
    <property type="component" value="Unassembled WGS sequence"/>
</dbReference>
<evidence type="ECO:0000313" key="6">
    <source>
        <dbReference type="Proteomes" id="UP000636949"/>
    </source>
</evidence>
<proteinExistence type="inferred from homology"/>
<dbReference type="PANTHER" id="PTHR30258:SF1">
    <property type="entry name" value="PROTEIN TRANSPORT PROTEIN HOFB HOMOLOG"/>
    <property type="match status" value="1"/>
</dbReference>
<dbReference type="InterPro" id="IPR001482">
    <property type="entry name" value="T2SS/T4SS_dom"/>
</dbReference>
<dbReference type="GO" id="GO:0016887">
    <property type="term" value="F:ATP hydrolysis activity"/>
    <property type="evidence" value="ECO:0007669"/>
    <property type="project" value="TreeGrafter"/>
</dbReference>
<comment type="similarity">
    <text evidence="1">Belongs to the GSP E family.</text>
</comment>
<feature type="domain" description="Bacterial type II secretion system protein E" evidence="4">
    <location>
        <begin position="126"/>
        <end position="522"/>
    </location>
</feature>
<dbReference type="Gene3D" id="3.30.450.90">
    <property type="match status" value="1"/>
</dbReference>
<dbReference type="RefSeq" id="WP_117003083.1">
    <property type="nucleotide sequence ID" value="NZ_BMJS01000021.1"/>
</dbReference>
<dbReference type="InterPro" id="IPR027417">
    <property type="entry name" value="P-loop_NTPase"/>
</dbReference>
<dbReference type="Pfam" id="PF00437">
    <property type="entry name" value="T2SSE"/>
    <property type="match status" value="1"/>
</dbReference>
<accession>A0A8J3E8S0</accession>
<protein>
    <recommendedName>
        <fullName evidence="4">Bacterial type II secretion system protein E domain-containing protein</fullName>
    </recommendedName>
</protein>
<dbReference type="GO" id="GO:0005886">
    <property type="term" value="C:plasma membrane"/>
    <property type="evidence" value="ECO:0007669"/>
    <property type="project" value="TreeGrafter"/>
</dbReference>
<comment type="caution">
    <text evidence="5">The sequence shown here is derived from an EMBL/GenBank/DDBJ whole genome shotgun (WGS) entry which is preliminary data.</text>
</comment>
<gene>
    <name evidence="5" type="ORF">GCM10010995_18100</name>
</gene>